<keyword evidence="4" id="KW-1185">Reference proteome</keyword>
<dbReference type="PANTHER" id="PTHR37813">
    <property type="entry name" value="FELS-2 PROPHAGE PROTEIN"/>
    <property type="match status" value="1"/>
</dbReference>
<sequence>QSIGKKGQGSLKRIEHAARPASAGLRAVNRASQGAAHGLSGLGRQVPAIEGLARVLGTTAIVTGLVRISTSSLRAAKDFQASMKRVKAATRATDAQMTQLEQKARAAGATTSFRASEAADAIEMLAKNGLRYQQIVDGALDSTLTLAAALGAELAPAADLTTDLMAQFGLQASDMAEIVDLVTGAALNSKFGFDDLRLAIGQAGGVAGSFGVEIGDFLTALAATSSAFSSGQDAGTSFKNFLQRLTPQGAQARAVMERLGLEFFDTAGNMKSLVEISEELREAVSGLSEEARNEALVRIFGTDAVRTAILLAERGADGIREIGAAVREVKAADQAAVRLQGLEGALKELASAWEALQLTAADEGGLDVAESAVRRLTDAIRFLNEN</sequence>
<organism evidence="3 4">
    <name type="scientific">Salinihabitans flavidus</name>
    <dbReference type="NCBI Taxonomy" id="569882"/>
    <lineage>
        <taxon>Bacteria</taxon>
        <taxon>Pseudomonadati</taxon>
        <taxon>Pseudomonadota</taxon>
        <taxon>Alphaproteobacteria</taxon>
        <taxon>Rhodobacterales</taxon>
        <taxon>Roseobacteraceae</taxon>
        <taxon>Salinihabitans</taxon>
    </lineage>
</organism>
<keyword evidence="1" id="KW-1188">Viral release from host cell</keyword>
<dbReference type="AlphaFoldDB" id="A0A1H8WME5"/>
<name>A0A1H8WME5_9RHOB</name>
<dbReference type="Pfam" id="PF10145">
    <property type="entry name" value="PhageMin_Tail"/>
    <property type="match status" value="1"/>
</dbReference>
<dbReference type="InterPro" id="IPR010090">
    <property type="entry name" value="Phage_tape_meas"/>
</dbReference>
<dbReference type="NCBIfam" id="TIGR01760">
    <property type="entry name" value="tape_meas_TP901"/>
    <property type="match status" value="1"/>
</dbReference>
<proteinExistence type="predicted"/>
<evidence type="ECO:0000313" key="3">
    <source>
        <dbReference type="EMBL" id="SEP28617.1"/>
    </source>
</evidence>
<feature type="non-terminal residue" evidence="3">
    <location>
        <position position="386"/>
    </location>
</feature>
<accession>A0A1H8WME5</accession>
<evidence type="ECO:0000256" key="1">
    <source>
        <dbReference type="ARBA" id="ARBA00022612"/>
    </source>
</evidence>
<dbReference type="STRING" id="569882.SAMN04490248_1821"/>
<gene>
    <name evidence="3" type="ORF">SAMN04490248_1821</name>
</gene>
<dbReference type="PANTHER" id="PTHR37813:SF1">
    <property type="entry name" value="FELS-2 PROPHAGE PROTEIN"/>
    <property type="match status" value="1"/>
</dbReference>
<evidence type="ECO:0000259" key="2">
    <source>
        <dbReference type="Pfam" id="PF10145"/>
    </source>
</evidence>
<reference evidence="3 4" key="1">
    <citation type="submission" date="2016-10" db="EMBL/GenBank/DDBJ databases">
        <authorList>
            <person name="de Groot N.N."/>
        </authorList>
    </citation>
    <scope>NUCLEOTIDE SEQUENCE [LARGE SCALE GENOMIC DNA]</scope>
    <source>
        <strain evidence="3 4">DSM 27842</strain>
    </source>
</reference>
<dbReference type="RefSeq" id="WP_139196347.1">
    <property type="nucleotide sequence ID" value="NZ_FODS01000082.1"/>
</dbReference>
<evidence type="ECO:0000313" key="4">
    <source>
        <dbReference type="Proteomes" id="UP000198893"/>
    </source>
</evidence>
<dbReference type="OrthoDB" id="5461326at2"/>
<dbReference type="Proteomes" id="UP000198893">
    <property type="component" value="Unassembled WGS sequence"/>
</dbReference>
<feature type="non-terminal residue" evidence="3">
    <location>
        <position position="1"/>
    </location>
</feature>
<feature type="domain" description="Phage tail tape measure protein" evidence="2">
    <location>
        <begin position="101"/>
        <end position="301"/>
    </location>
</feature>
<protein>
    <submittedName>
        <fullName evidence="3">Phage tail tape measure protein, TP901 family, core region</fullName>
    </submittedName>
</protein>
<dbReference type="EMBL" id="FODS01000082">
    <property type="protein sequence ID" value="SEP28617.1"/>
    <property type="molecule type" value="Genomic_DNA"/>
</dbReference>